<name>A0ABN0DRA7_9FIRM</name>
<gene>
    <name evidence="2" type="ORF">HMPREF9432_00786</name>
</gene>
<protein>
    <recommendedName>
        <fullName evidence="1">AAA+ ATPase domain-containing protein</fullName>
    </recommendedName>
</protein>
<dbReference type="RefSeq" id="WP_006696130.1">
    <property type="nucleotide sequence ID" value="NZ_JH376858.1"/>
</dbReference>
<dbReference type="PANTHER" id="PTHR42935">
    <property type="entry name" value="SLR0930 PROTEIN"/>
    <property type="match status" value="1"/>
</dbReference>
<reference evidence="2 3" key="1">
    <citation type="submission" date="2011-08" db="EMBL/GenBank/DDBJ databases">
        <title>The Genome Sequence of Selenomonas noxia F0398.</title>
        <authorList>
            <consortium name="The Broad Institute Genome Sequencing Platform"/>
            <person name="Earl A."/>
            <person name="Ward D."/>
            <person name="Feldgarden M."/>
            <person name="Gevers D."/>
            <person name="Izard J."/>
            <person name="Ganesan A."/>
            <person name="Blanton J.M."/>
            <person name="Baranova O.V."/>
            <person name="Tanner A.C."/>
            <person name="Dewhirst F.E."/>
            <person name="Young S.K."/>
            <person name="Zeng Q."/>
            <person name="Gargeya S."/>
            <person name="Fitzgerald M."/>
            <person name="Haas B."/>
            <person name="Abouelleil A."/>
            <person name="Alvarado L."/>
            <person name="Arachchi H.M."/>
            <person name="Berlin A."/>
            <person name="Brown A."/>
            <person name="Chapman S.B."/>
            <person name="Chen Z."/>
            <person name="Dunbar C."/>
            <person name="Freedman E."/>
            <person name="Gearin G."/>
            <person name="Gellesch M."/>
            <person name="Goldberg J."/>
            <person name="Griggs A."/>
            <person name="Gujja S."/>
            <person name="Heiman D."/>
            <person name="Howarth C."/>
            <person name="Larson L."/>
            <person name="Lui A."/>
            <person name="MacDonald P.J.P."/>
            <person name="Montmayeur A."/>
            <person name="Murphy C."/>
            <person name="Neiman D."/>
            <person name="Pearson M."/>
            <person name="Priest M."/>
            <person name="Roberts A."/>
            <person name="Saif S."/>
            <person name="Shea T."/>
            <person name="Shenoy N."/>
            <person name="Sisk P."/>
            <person name="Stolte C."/>
            <person name="Sykes S."/>
            <person name="Wortman J."/>
            <person name="Nusbaum C."/>
            <person name="Birren B."/>
        </authorList>
    </citation>
    <scope>NUCLEOTIDE SEQUENCE [LARGE SCALE GENOMIC DNA]</scope>
    <source>
        <strain evidence="2 3">F0398</strain>
    </source>
</reference>
<dbReference type="Proteomes" id="UP000003175">
    <property type="component" value="Unassembled WGS sequence"/>
</dbReference>
<comment type="caution">
    <text evidence="2">The sequence shown here is derived from an EMBL/GenBank/DDBJ whole genome shotgun (WGS) entry which is preliminary data.</text>
</comment>
<feature type="domain" description="AAA+ ATPase" evidence="1">
    <location>
        <begin position="215"/>
        <end position="357"/>
    </location>
</feature>
<dbReference type="SUPFAM" id="SSF52540">
    <property type="entry name" value="P-loop containing nucleoside triphosphate hydrolases"/>
    <property type="match status" value="1"/>
</dbReference>
<dbReference type="PANTHER" id="PTHR42935:SF1">
    <property type="entry name" value="SLR0930 PROTEIN"/>
    <property type="match status" value="1"/>
</dbReference>
<evidence type="ECO:0000259" key="1">
    <source>
        <dbReference type="SMART" id="SM00382"/>
    </source>
</evidence>
<dbReference type="Pfam" id="PF05673">
    <property type="entry name" value="DUF815"/>
    <property type="match status" value="1"/>
</dbReference>
<dbReference type="InterPro" id="IPR027417">
    <property type="entry name" value="P-loop_NTPase"/>
</dbReference>
<evidence type="ECO:0000313" key="3">
    <source>
        <dbReference type="Proteomes" id="UP000003175"/>
    </source>
</evidence>
<dbReference type="EMBL" id="ADGH01000004">
    <property type="protein sequence ID" value="EHG25406.1"/>
    <property type="molecule type" value="Genomic_DNA"/>
</dbReference>
<dbReference type="InterPro" id="IPR008533">
    <property type="entry name" value="DUF815"/>
</dbReference>
<dbReference type="Gene3D" id="3.40.50.300">
    <property type="entry name" value="P-loop containing nucleotide triphosphate hydrolases"/>
    <property type="match status" value="1"/>
</dbReference>
<sequence length="411" mass="46884">MNPHVNLSKLLALRSIRHDPIISALENAILLGENGMQERNECCSRLITAAENLGLKGNLLSRYLLHVIIYRSNIVSEIMERTGLSPGNSLRHIFYRDIALLHPLLITPTSNFLGEKILDDYEPTKKTYDKTEDFLLPWLEAANSTEDYAEALLTFYARYGCGDIAAYAVFHWDESKKRLCGIAHFECLRMKDLIGYQRQKEQLIQNTRAFVQGKPANHVLLVGARGTGKSSAVKALVGEFEDNSLRLVQVTKEQLRKLPEIMNALRGYAGRKFVLFLDDISFEDSDAEFKAVKSAIEGGVSSCPPNVRLYATSNRRHLVRETWCEREQNELYRNDSINENISLSDRFGLIIHYHTPDQDEYLEIIDHMLSQRGIHLSPEELRIAGLRWEMTHSGRSGRTAQQFVAYYLGNH</sequence>
<proteinExistence type="predicted"/>
<dbReference type="InterPro" id="IPR003593">
    <property type="entry name" value="AAA+_ATPase"/>
</dbReference>
<keyword evidence="3" id="KW-1185">Reference proteome</keyword>
<evidence type="ECO:0000313" key="2">
    <source>
        <dbReference type="EMBL" id="EHG25406.1"/>
    </source>
</evidence>
<dbReference type="CDD" id="cd00009">
    <property type="entry name" value="AAA"/>
    <property type="match status" value="1"/>
</dbReference>
<accession>A0ABN0DRA7</accession>
<organism evidence="2 3">
    <name type="scientific">Selenomonas noxia F0398</name>
    <dbReference type="NCBI Taxonomy" id="702437"/>
    <lineage>
        <taxon>Bacteria</taxon>
        <taxon>Bacillati</taxon>
        <taxon>Bacillota</taxon>
        <taxon>Negativicutes</taxon>
        <taxon>Selenomonadales</taxon>
        <taxon>Selenomonadaceae</taxon>
        <taxon>Selenomonas</taxon>
    </lineage>
</organism>
<dbReference type="SMART" id="SM00382">
    <property type="entry name" value="AAA"/>
    <property type="match status" value="1"/>
</dbReference>